<dbReference type="VEuPathDB" id="TriTrypDB:TcIL3000_4_2170"/>
<keyword evidence="4" id="KW-0677">Repeat</keyword>
<keyword evidence="6" id="KW-0206">Cytoskeleton</keyword>
<dbReference type="GO" id="GO:0051016">
    <property type="term" value="P:barbed-end actin filament capping"/>
    <property type="evidence" value="ECO:0007669"/>
    <property type="project" value="TreeGrafter"/>
</dbReference>
<dbReference type="InterPro" id="IPR028458">
    <property type="entry name" value="Twinfilin"/>
</dbReference>
<dbReference type="GO" id="GO:0030042">
    <property type="term" value="P:actin filament depolymerization"/>
    <property type="evidence" value="ECO:0007669"/>
    <property type="project" value="TreeGrafter"/>
</dbReference>
<evidence type="ECO:0000256" key="7">
    <source>
        <dbReference type="ARBA" id="ARBA00038532"/>
    </source>
</evidence>
<name>G0UL72_TRYCI</name>
<evidence type="ECO:0000256" key="4">
    <source>
        <dbReference type="ARBA" id="ARBA00022737"/>
    </source>
</evidence>
<accession>G0UL72</accession>
<dbReference type="PANTHER" id="PTHR13759">
    <property type="entry name" value="TWINFILIN"/>
    <property type="match status" value="1"/>
</dbReference>
<dbReference type="InterPro" id="IPR029006">
    <property type="entry name" value="ADF-H/Gelsolin-like_dom_sf"/>
</dbReference>
<reference evidence="9" key="1">
    <citation type="journal article" date="2012" name="Proc. Natl. Acad. Sci. U.S.A.">
        <title>Antigenic diversity is generated by distinct evolutionary mechanisms in African trypanosome species.</title>
        <authorList>
            <person name="Jackson A.P."/>
            <person name="Berry A."/>
            <person name="Aslett M."/>
            <person name="Allison H.C."/>
            <person name="Burton P."/>
            <person name="Vavrova-Anderson J."/>
            <person name="Brown R."/>
            <person name="Browne H."/>
            <person name="Corton N."/>
            <person name="Hauser H."/>
            <person name="Gamble J."/>
            <person name="Gilderthorp R."/>
            <person name="Marcello L."/>
            <person name="McQuillan J."/>
            <person name="Otto T.D."/>
            <person name="Quail M.A."/>
            <person name="Sanders M.J."/>
            <person name="van Tonder A."/>
            <person name="Ginger M.L."/>
            <person name="Field M.C."/>
            <person name="Barry J.D."/>
            <person name="Hertz-Fowler C."/>
            <person name="Berriman M."/>
        </authorList>
    </citation>
    <scope>NUCLEOTIDE SEQUENCE</scope>
    <source>
        <strain evidence="9">IL3000</strain>
    </source>
</reference>
<dbReference type="GO" id="GO:0051015">
    <property type="term" value="F:actin filament binding"/>
    <property type="evidence" value="ECO:0007669"/>
    <property type="project" value="TreeGrafter"/>
</dbReference>
<dbReference type="InterPro" id="IPR002108">
    <property type="entry name" value="ADF-H"/>
</dbReference>
<proteinExistence type="inferred from homology"/>
<dbReference type="SMART" id="SM00102">
    <property type="entry name" value="ADF"/>
    <property type="match status" value="1"/>
</dbReference>
<evidence type="ECO:0000256" key="2">
    <source>
        <dbReference type="ARBA" id="ARBA00009557"/>
    </source>
</evidence>
<keyword evidence="3" id="KW-0963">Cytoplasm</keyword>
<evidence type="ECO:0000313" key="9">
    <source>
        <dbReference type="EMBL" id="CCC90127.1"/>
    </source>
</evidence>
<dbReference type="Pfam" id="PF00241">
    <property type="entry name" value="Cofilin_ADF"/>
    <property type="match status" value="1"/>
</dbReference>
<comment type="similarity">
    <text evidence="2">Belongs to the actin-binding proteins ADF family. Twinfilin subfamily.</text>
</comment>
<protein>
    <submittedName>
        <fullName evidence="9">Uncharacterized protein TCIL3000_4_2170</fullName>
    </submittedName>
</protein>
<dbReference type="AlphaFoldDB" id="G0UL72"/>
<dbReference type="EMBL" id="HE575317">
    <property type="protein sequence ID" value="CCC90127.1"/>
    <property type="molecule type" value="Genomic_DNA"/>
</dbReference>
<evidence type="ECO:0000259" key="8">
    <source>
        <dbReference type="SMART" id="SM00102"/>
    </source>
</evidence>
<keyword evidence="5" id="KW-0009">Actin-binding</keyword>
<evidence type="ECO:0000256" key="3">
    <source>
        <dbReference type="ARBA" id="ARBA00022490"/>
    </source>
</evidence>
<evidence type="ECO:0000256" key="5">
    <source>
        <dbReference type="ARBA" id="ARBA00023203"/>
    </source>
</evidence>
<feature type="domain" description="ADF-H" evidence="8">
    <location>
        <begin position="92"/>
        <end position="218"/>
    </location>
</feature>
<dbReference type="PANTHER" id="PTHR13759:SF1">
    <property type="entry name" value="TWINFILIN"/>
    <property type="match status" value="1"/>
</dbReference>
<comment type="subcellular location">
    <subcellularLocation>
        <location evidence="1">Cytoplasm</location>
        <location evidence="1">Cytoskeleton</location>
    </subcellularLocation>
</comment>
<sequence length="233" mass="25612">MCGRRQPKVRILYSSGVEHFASVCGLQNPPRRLVRRMVERIEDICETLFLKETDSTRAELMTEEEKLVAAVQKLEVAPPVSVMPGVTVPLSEEGVLLLQRMCRGEVSCVTFSIEKETFTVDKSLETAGGDAVPSPSSLVDAAAALIPLEQPRVLLLRCGGVAPEAIVVNICPASSKPRERMLYSSCRASFVQQVQHHGVKCVRRMEVSDMDEFKEAVLEAAEEQRAAGETNVQ</sequence>
<gene>
    <name evidence="9" type="ORF">TCIL3000_4_2170</name>
</gene>
<dbReference type="Gene3D" id="3.40.20.10">
    <property type="entry name" value="Severin"/>
    <property type="match status" value="1"/>
</dbReference>
<evidence type="ECO:0000256" key="6">
    <source>
        <dbReference type="ARBA" id="ARBA00023212"/>
    </source>
</evidence>
<organism evidence="9">
    <name type="scientific">Trypanosoma congolense (strain IL3000)</name>
    <dbReference type="NCBI Taxonomy" id="1068625"/>
    <lineage>
        <taxon>Eukaryota</taxon>
        <taxon>Discoba</taxon>
        <taxon>Euglenozoa</taxon>
        <taxon>Kinetoplastea</taxon>
        <taxon>Metakinetoplastina</taxon>
        <taxon>Trypanosomatida</taxon>
        <taxon>Trypanosomatidae</taxon>
        <taxon>Trypanosoma</taxon>
        <taxon>Nannomonas</taxon>
    </lineage>
</organism>
<comment type="subunit">
    <text evidence="7">Interacts with G-actin; ADP-actin form.</text>
</comment>
<dbReference type="SUPFAM" id="SSF55753">
    <property type="entry name" value="Actin depolymerizing proteins"/>
    <property type="match status" value="1"/>
</dbReference>
<evidence type="ECO:0000256" key="1">
    <source>
        <dbReference type="ARBA" id="ARBA00004245"/>
    </source>
</evidence>
<dbReference type="GO" id="GO:0005884">
    <property type="term" value="C:actin filament"/>
    <property type="evidence" value="ECO:0007669"/>
    <property type="project" value="TreeGrafter"/>
</dbReference>
<dbReference type="GO" id="GO:0005737">
    <property type="term" value="C:cytoplasm"/>
    <property type="evidence" value="ECO:0007669"/>
    <property type="project" value="TreeGrafter"/>
</dbReference>
<dbReference type="GO" id="GO:0003785">
    <property type="term" value="F:actin monomer binding"/>
    <property type="evidence" value="ECO:0007669"/>
    <property type="project" value="TreeGrafter"/>
</dbReference>